<proteinExistence type="predicted"/>
<dbReference type="AlphaFoldDB" id="A0A212T2S5"/>
<dbReference type="OrthoDB" id="5150121at2"/>
<gene>
    <name evidence="1" type="ORF">SAMN05445756_0257</name>
</gene>
<name>A0A212T2S5_9MICO</name>
<sequence length="204" mass="21677">MSPSLWWMVLVVVLLLAGAAVLCREHWAGAARQDAAELEASGSALDAELMRRTLAARELATAGGLDPASAVIVLRCVGDVLDAVDAGTRAEGSGVGPMGPERLEAEEQLTEALRRAFDDRHGGAGESCESLGGQAAHARDVLALATERVHRRRVHHNELAARVRRRALGRTGRLLGLGPARDLPELVQVEDDIPALRPGSEQQP</sequence>
<protein>
    <submittedName>
        <fullName evidence="1">Uncharacterized protein</fullName>
    </submittedName>
</protein>
<evidence type="ECO:0000313" key="1">
    <source>
        <dbReference type="EMBL" id="SNC60347.1"/>
    </source>
</evidence>
<dbReference type="Proteomes" id="UP000198122">
    <property type="component" value="Unassembled WGS sequence"/>
</dbReference>
<dbReference type="RefSeq" id="WP_143469445.1">
    <property type="nucleotide sequence ID" value="NZ_FYEZ01000001.1"/>
</dbReference>
<organism evidence="1 2">
    <name type="scientific">Kytococcus aerolatus</name>
    <dbReference type="NCBI Taxonomy" id="592308"/>
    <lineage>
        <taxon>Bacteria</taxon>
        <taxon>Bacillati</taxon>
        <taxon>Actinomycetota</taxon>
        <taxon>Actinomycetes</taxon>
        <taxon>Micrococcales</taxon>
        <taxon>Kytococcaceae</taxon>
        <taxon>Kytococcus</taxon>
    </lineage>
</organism>
<accession>A0A212T2S5</accession>
<evidence type="ECO:0000313" key="2">
    <source>
        <dbReference type="Proteomes" id="UP000198122"/>
    </source>
</evidence>
<keyword evidence="2" id="KW-1185">Reference proteome</keyword>
<dbReference type="EMBL" id="FYEZ01000001">
    <property type="protein sequence ID" value="SNC60347.1"/>
    <property type="molecule type" value="Genomic_DNA"/>
</dbReference>
<reference evidence="1 2" key="1">
    <citation type="submission" date="2017-06" db="EMBL/GenBank/DDBJ databases">
        <authorList>
            <person name="Kim H.J."/>
            <person name="Triplett B.A."/>
        </authorList>
    </citation>
    <scope>NUCLEOTIDE SEQUENCE [LARGE SCALE GENOMIC DNA]</scope>
    <source>
        <strain evidence="1 2">DSM 22179</strain>
    </source>
</reference>